<proteinExistence type="predicted"/>
<dbReference type="AlphaFoldDB" id="A0A8D8CZH8"/>
<dbReference type="EMBL" id="HBUE01142664">
    <property type="protein sequence ID" value="CAG6501619.1"/>
    <property type="molecule type" value="Transcribed_RNA"/>
</dbReference>
<protein>
    <submittedName>
        <fullName evidence="2">(northern house mosquito) hypothetical protein</fullName>
    </submittedName>
</protein>
<sequence>MLGRTGLSDRNVRPDGVSTHATGGAQGNCKTHLRSRQLGTQRRVEYGRASLLPRRRKGLQADWSTVRKGSVHAGRAHQAVQEDGCREETCHHRNRQGTVLGGSARARQRSRRRGGRRYCRPSHGAAGRGHPRRT</sequence>
<evidence type="ECO:0000256" key="1">
    <source>
        <dbReference type="SAM" id="MobiDB-lite"/>
    </source>
</evidence>
<feature type="region of interest" description="Disordered" evidence="1">
    <location>
        <begin position="70"/>
        <end position="134"/>
    </location>
</feature>
<feature type="compositionally biased region" description="Basic residues" evidence="1">
    <location>
        <begin position="106"/>
        <end position="120"/>
    </location>
</feature>
<feature type="region of interest" description="Disordered" evidence="1">
    <location>
        <begin position="1"/>
        <end position="41"/>
    </location>
</feature>
<name>A0A8D8CZH8_CULPI</name>
<organism evidence="2">
    <name type="scientific">Culex pipiens</name>
    <name type="common">House mosquito</name>
    <dbReference type="NCBI Taxonomy" id="7175"/>
    <lineage>
        <taxon>Eukaryota</taxon>
        <taxon>Metazoa</taxon>
        <taxon>Ecdysozoa</taxon>
        <taxon>Arthropoda</taxon>
        <taxon>Hexapoda</taxon>
        <taxon>Insecta</taxon>
        <taxon>Pterygota</taxon>
        <taxon>Neoptera</taxon>
        <taxon>Endopterygota</taxon>
        <taxon>Diptera</taxon>
        <taxon>Nematocera</taxon>
        <taxon>Culicoidea</taxon>
        <taxon>Culicidae</taxon>
        <taxon>Culicinae</taxon>
        <taxon>Culicini</taxon>
        <taxon>Culex</taxon>
        <taxon>Culex</taxon>
    </lineage>
</organism>
<reference evidence="2" key="1">
    <citation type="submission" date="2021-05" db="EMBL/GenBank/DDBJ databases">
        <authorList>
            <person name="Alioto T."/>
            <person name="Alioto T."/>
            <person name="Gomez Garrido J."/>
        </authorList>
    </citation>
    <scope>NUCLEOTIDE SEQUENCE</scope>
</reference>
<dbReference type="EMBL" id="HBUE01142663">
    <property type="protein sequence ID" value="CAG6501617.1"/>
    <property type="molecule type" value="Transcribed_RNA"/>
</dbReference>
<accession>A0A8D8CZH8</accession>
<evidence type="ECO:0000313" key="2">
    <source>
        <dbReference type="EMBL" id="CAG6501619.1"/>
    </source>
</evidence>